<dbReference type="PANTHER" id="PTHR36692:SF2">
    <property type="entry name" value="GEO12064P1"/>
    <property type="match status" value="1"/>
</dbReference>
<dbReference type="GO" id="GO:0019991">
    <property type="term" value="P:septate junction assembly"/>
    <property type="evidence" value="ECO:0007669"/>
    <property type="project" value="InterPro"/>
</dbReference>
<evidence type="ECO:0000256" key="1">
    <source>
        <dbReference type="SAM" id="Phobius"/>
    </source>
</evidence>
<keyword evidence="3" id="KW-1185">Reference proteome</keyword>
<reference evidence="2 3" key="1">
    <citation type="submission" date="2024-03" db="EMBL/GenBank/DDBJ databases">
        <title>The genome assembly and annotation of the cricket Gryllus longicercus Weissman &amp; Gray.</title>
        <authorList>
            <person name="Szrajer S."/>
            <person name="Gray D."/>
            <person name="Ylla G."/>
        </authorList>
    </citation>
    <scope>NUCLEOTIDE SEQUENCE [LARGE SCALE GENOMIC DNA]</scope>
    <source>
        <strain evidence="2">DAG 2021-001</strain>
        <tissue evidence="2">Whole body minus gut</tissue>
    </source>
</reference>
<organism evidence="2 3">
    <name type="scientific">Gryllus longicercus</name>
    <dbReference type="NCBI Taxonomy" id="2509291"/>
    <lineage>
        <taxon>Eukaryota</taxon>
        <taxon>Metazoa</taxon>
        <taxon>Ecdysozoa</taxon>
        <taxon>Arthropoda</taxon>
        <taxon>Hexapoda</taxon>
        <taxon>Insecta</taxon>
        <taxon>Pterygota</taxon>
        <taxon>Neoptera</taxon>
        <taxon>Polyneoptera</taxon>
        <taxon>Orthoptera</taxon>
        <taxon>Ensifera</taxon>
        <taxon>Gryllidea</taxon>
        <taxon>Grylloidea</taxon>
        <taxon>Gryllidae</taxon>
        <taxon>Gryllinae</taxon>
        <taxon>Gryllus</taxon>
    </lineage>
</organism>
<name>A0AAN9YZI7_9ORTH</name>
<accession>A0AAN9YZI7</accession>
<feature type="transmembrane region" description="Helical" evidence="1">
    <location>
        <begin position="77"/>
        <end position="98"/>
    </location>
</feature>
<feature type="transmembrane region" description="Helical" evidence="1">
    <location>
        <begin position="15"/>
        <end position="33"/>
    </location>
</feature>
<keyword evidence="1" id="KW-0812">Transmembrane</keyword>
<feature type="transmembrane region" description="Helical" evidence="1">
    <location>
        <begin position="110"/>
        <end position="133"/>
    </location>
</feature>
<proteinExistence type="predicted"/>
<keyword evidence="1" id="KW-1133">Transmembrane helix</keyword>
<dbReference type="Proteomes" id="UP001378592">
    <property type="component" value="Unassembled WGS sequence"/>
</dbReference>
<keyword evidence="1" id="KW-0472">Membrane</keyword>
<dbReference type="GO" id="GO:0005886">
    <property type="term" value="C:plasma membrane"/>
    <property type="evidence" value="ECO:0007669"/>
    <property type="project" value="TreeGrafter"/>
</dbReference>
<feature type="transmembrane region" description="Helical" evidence="1">
    <location>
        <begin position="45"/>
        <end position="65"/>
    </location>
</feature>
<evidence type="ECO:0000313" key="3">
    <source>
        <dbReference type="Proteomes" id="UP001378592"/>
    </source>
</evidence>
<dbReference type="InterPro" id="IPR038976">
    <property type="entry name" value="Ssk"/>
</dbReference>
<dbReference type="AlphaFoldDB" id="A0AAN9YZI7"/>
<sequence length="142" mass="15450">MALGLWGKIRFACKVTELVLAALCMALFIRTAIPTDVARHPDVALLPVTFGGFVIVCTGLVLGFATGDKVPKKIDLLYTWVGVALFLAAGGLLIDFCYRMPDMREDRRMVALGCGATAIITGVVFIADLIFSYKDVHEYVPH</sequence>
<protein>
    <submittedName>
        <fullName evidence="2">Uncharacterized protein</fullName>
    </submittedName>
</protein>
<comment type="caution">
    <text evidence="2">The sequence shown here is derived from an EMBL/GenBank/DDBJ whole genome shotgun (WGS) entry which is preliminary data.</text>
</comment>
<evidence type="ECO:0000313" key="2">
    <source>
        <dbReference type="EMBL" id="KAK7792595.1"/>
    </source>
</evidence>
<dbReference type="PANTHER" id="PTHR36692">
    <property type="entry name" value="PROTEIN SNAKESKIN"/>
    <property type="match status" value="1"/>
</dbReference>
<gene>
    <name evidence="2" type="ORF">R5R35_005314</name>
</gene>
<dbReference type="EMBL" id="JAZDUA010000441">
    <property type="protein sequence ID" value="KAK7792595.1"/>
    <property type="molecule type" value="Genomic_DNA"/>
</dbReference>